<evidence type="ECO:0000313" key="2">
    <source>
        <dbReference type="Proteomes" id="UP000617340"/>
    </source>
</evidence>
<name>A0A834JP79_VESGE</name>
<protein>
    <submittedName>
        <fullName evidence="1">Uncharacterized protein</fullName>
    </submittedName>
</protein>
<comment type="caution">
    <text evidence="1">The sequence shown here is derived from an EMBL/GenBank/DDBJ whole genome shotgun (WGS) entry which is preliminary data.</text>
</comment>
<reference evidence="1" key="1">
    <citation type="journal article" date="2020" name="G3 (Bethesda)">
        <title>High-Quality Assemblies for Three Invasive Social Wasps from the &lt;i&gt;Vespula&lt;/i&gt; Genus.</title>
        <authorList>
            <person name="Harrop T.W.R."/>
            <person name="Guhlin J."/>
            <person name="McLaughlin G.M."/>
            <person name="Permina E."/>
            <person name="Stockwell P."/>
            <person name="Gilligan J."/>
            <person name="Le Lec M.F."/>
            <person name="Gruber M.A.M."/>
            <person name="Quinn O."/>
            <person name="Lovegrove M."/>
            <person name="Duncan E.J."/>
            <person name="Remnant E.J."/>
            <person name="Van Eeckhoven J."/>
            <person name="Graham B."/>
            <person name="Knapp R.A."/>
            <person name="Langford K.W."/>
            <person name="Kronenberg Z."/>
            <person name="Press M.O."/>
            <person name="Eacker S.M."/>
            <person name="Wilson-Rankin E.E."/>
            <person name="Purcell J."/>
            <person name="Lester P.J."/>
            <person name="Dearden P.K."/>
        </authorList>
    </citation>
    <scope>NUCLEOTIDE SEQUENCE</scope>
    <source>
        <strain evidence="1">Linc-1</strain>
    </source>
</reference>
<dbReference type="AlphaFoldDB" id="A0A834JP79"/>
<keyword evidence="2" id="KW-1185">Reference proteome</keyword>
<dbReference type="Proteomes" id="UP000617340">
    <property type="component" value="Unassembled WGS sequence"/>
</dbReference>
<proteinExistence type="predicted"/>
<sequence length="101" mass="11331">MNAGQIGGHRRQYLTDTCLQIQRKHSRDLGIVVNESGGNVVEEEEVEKEEQREGRNDFYFTLRETSLVFKSEMADWLAAAAEGQGRDVLLEVMGKGLEDGS</sequence>
<dbReference type="EMBL" id="JACSDZ010000011">
    <property type="protein sequence ID" value="KAF7391944.1"/>
    <property type="molecule type" value="Genomic_DNA"/>
</dbReference>
<gene>
    <name evidence="1" type="ORF">HZH68_011487</name>
</gene>
<organism evidence="1 2">
    <name type="scientific">Vespula germanica</name>
    <name type="common">German yellow jacket</name>
    <name type="synonym">Paravespula germanica</name>
    <dbReference type="NCBI Taxonomy" id="30212"/>
    <lineage>
        <taxon>Eukaryota</taxon>
        <taxon>Metazoa</taxon>
        <taxon>Ecdysozoa</taxon>
        <taxon>Arthropoda</taxon>
        <taxon>Hexapoda</taxon>
        <taxon>Insecta</taxon>
        <taxon>Pterygota</taxon>
        <taxon>Neoptera</taxon>
        <taxon>Endopterygota</taxon>
        <taxon>Hymenoptera</taxon>
        <taxon>Apocrita</taxon>
        <taxon>Aculeata</taxon>
        <taxon>Vespoidea</taxon>
        <taxon>Vespidae</taxon>
        <taxon>Vespinae</taxon>
        <taxon>Vespula</taxon>
    </lineage>
</organism>
<evidence type="ECO:0000313" key="1">
    <source>
        <dbReference type="EMBL" id="KAF7391944.1"/>
    </source>
</evidence>
<accession>A0A834JP79</accession>